<evidence type="ECO:0000259" key="3">
    <source>
        <dbReference type="Pfam" id="PF13808"/>
    </source>
</evidence>
<keyword evidence="2" id="KW-0472">Membrane</keyword>
<evidence type="ECO:0000313" key="5">
    <source>
        <dbReference type="Proteomes" id="UP000214646"/>
    </source>
</evidence>
<evidence type="ECO:0000256" key="2">
    <source>
        <dbReference type="SAM" id="Phobius"/>
    </source>
</evidence>
<evidence type="ECO:0000313" key="4">
    <source>
        <dbReference type="EMBL" id="OWK39204.1"/>
    </source>
</evidence>
<dbReference type="EMBL" id="NIDE01000011">
    <property type="protein sequence ID" value="OWK39204.1"/>
    <property type="molecule type" value="Genomic_DNA"/>
</dbReference>
<name>A0A225DHP6_9BACT</name>
<proteinExistence type="predicted"/>
<keyword evidence="2" id="KW-0812">Transmembrane</keyword>
<dbReference type="NCBIfam" id="NF033564">
    <property type="entry name" value="transpos_ISAs1"/>
    <property type="match status" value="1"/>
</dbReference>
<dbReference type="InterPro" id="IPR047647">
    <property type="entry name" value="ISAs1_transpos"/>
</dbReference>
<sequence length="136" mass="14957">MTMPLAAVFTDVPDPRIQTKNTKYQLADILVIATCAVLAGAQTWEAIALYGQTKEAFFRRFLPLANGIPSHDTFYNVFQALDPDAFAARFGAWMAAACRATGWIPTAIDGKSVRGPRRRRRPGVCTRSARGRRPTG</sequence>
<evidence type="ECO:0000256" key="1">
    <source>
        <dbReference type="SAM" id="MobiDB-lite"/>
    </source>
</evidence>
<keyword evidence="2" id="KW-1133">Transmembrane helix</keyword>
<comment type="caution">
    <text evidence="4">The sequence shown here is derived from an EMBL/GenBank/DDBJ whole genome shotgun (WGS) entry which is preliminary data.</text>
</comment>
<feature type="region of interest" description="Disordered" evidence="1">
    <location>
        <begin position="110"/>
        <end position="136"/>
    </location>
</feature>
<accession>A0A225DHP6</accession>
<dbReference type="OrthoDB" id="291219at2"/>
<dbReference type="PANTHER" id="PTHR30298">
    <property type="entry name" value="H REPEAT-ASSOCIATED PREDICTED TRANSPOSASE"/>
    <property type="match status" value="1"/>
</dbReference>
<dbReference type="InterPro" id="IPR032806">
    <property type="entry name" value="YbfD_N"/>
</dbReference>
<dbReference type="Proteomes" id="UP000214646">
    <property type="component" value="Unassembled WGS sequence"/>
</dbReference>
<feature type="transmembrane region" description="Helical" evidence="2">
    <location>
        <begin position="29"/>
        <end position="50"/>
    </location>
</feature>
<dbReference type="AlphaFoldDB" id="A0A225DHP6"/>
<dbReference type="Pfam" id="PF13808">
    <property type="entry name" value="DDE_Tnp_1_assoc"/>
    <property type="match status" value="1"/>
</dbReference>
<gene>
    <name evidence="4" type="ORF">FRUB_06286</name>
</gene>
<feature type="domain" description="H repeat-associated protein N-terminal" evidence="3">
    <location>
        <begin position="7"/>
        <end position="94"/>
    </location>
</feature>
<keyword evidence="5" id="KW-1185">Reference proteome</keyword>
<dbReference type="PANTHER" id="PTHR30298:SF0">
    <property type="entry name" value="PROTEIN YBFL-RELATED"/>
    <property type="match status" value="1"/>
</dbReference>
<dbReference type="InterPro" id="IPR051698">
    <property type="entry name" value="Transposase_11-like"/>
</dbReference>
<organism evidence="4 5">
    <name type="scientific">Fimbriiglobus ruber</name>
    <dbReference type="NCBI Taxonomy" id="1908690"/>
    <lineage>
        <taxon>Bacteria</taxon>
        <taxon>Pseudomonadati</taxon>
        <taxon>Planctomycetota</taxon>
        <taxon>Planctomycetia</taxon>
        <taxon>Gemmatales</taxon>
        <taxon>Gemmataceae</taxon>
        <taxon>Fimbriiglobus</taxon>
    </lineage>
</organism>
<protein>
    <submittedName>
        <fullName evidence="4">Mobile element protein</fullName>
    </submittedName>
</protein>
<reference evidence="5" key="1">
    <citation type="submission" date="2017-06" db="EMBL/GenBank/DDBJ databases">
        <title>Genome analysis of Fimbriiglobus ruber SP5, the first member of the order Planctomycetales with confirmed chitinolytic capability.</title>
        <authorList>
            <person name="Ravin N.V."/>
            <person name="Rakitin A.L."/>
            <person name="Ivanova A.A."/>
            <person name="Beletsky A.V."/>
            <person name="Kulichevskaya I.S."/>
            <person name="Mardanov A.V."/>
            <person name="Dedysh S.N."/>
        </authorList>
    </citation>
    <scope>NUCLEOTIDE SEQUENCE [LARGE SCALE GENOMIC DNA]</scope>
    <source>
        <strain evidence="5">SP5</strain>
    </source>
</reference>